<dbReference type="EMBL" id="CAXKWB010003627">
    <property type="protein sequence ID" value="CAL4069717.1"/>
    <property type="molecule type" value="Genomic_DNA"/>
</dbReference>
<sequence>MEDDLIISSDFTSFFHQTSTFLDTDPSVYAVSAHRKHSRAGFRLDPALLLRGDAVPQWGWMARKDIINDWVAPGSGFYWDYHLLYKGKAHRRHTVYPQLSRSLHGGSGGSNVRGFSQAKNPYEEVANILPDVHFLNIDRLNQADYASDFTASISQALALPLTNPTPCEQGFIPTGQRGPFIIFVYDDDDYTAVVNCLNGFTTYETVDHREEYDDVLQMDLQQGVLYVVNCPESPYCSLKPTDYPVVKLGEEFLKAATALKTFKRHWRLRQMVRLRSSTNIPEKHFQLINFDKAYTVLGLDLTNYYECNGVHLPNEHNVHVKERVYNGDSNSSNGHVHELSKDDSHDKQRYYYTTWDCPGPTAGSDSLLHMPHNVSTALKHMARLAYQHHFPKPQIHEFNLNQYYTWSTDNDPRFEIK</sequence>
<dbReference type="GO" id="GO:0003827">
    <property type="term" value="F:alpha-1,3-mannosylglycoprotein 2-beta-N-acetylglucosaminyltransferase activity"/>
    <property type="evidence" value="ECO:0007669"/>
    <property type="project" value="UniProtKB-UniRule"/>
</dbReference>
<dbReference type="Pfam" id="PF03071">
    <property type="entry name" value="GNT-I"/>
    <property type="match status" value="1"/>
</dbReference>
<evidence type="ECO:0000256" key="3">
    <source>
        <dbReference type="ARBA" id="ARBA00006492"/>
    </source>
</evidence>
<comment type="subcellular location">
    <subcellularLocation>
        <location evidence="1 13">Golgi apparatus membrane</location>
        <topology evidence="1 13">Single-pass type II membrane protein</topology>
    </subcellularLocation>
</comment>
<keyword evidence="9" id="KW-1133">Transmembrane helix</keyword>
<reference evidence="14 15" key="1">
    <citation type="submission" date="2024-05" db="EMBL/GenBank/DDBJ databases">
        <authorList>
            <person name="Wallberg A."/>
        </authorList>
    </citation>
    <scope>NUCLEOTIDE SEQUENCE [LARGE SCALE GENOMIC DNA]</scope>
</reference>
<dbReference type="InterPro" id="IPR004139">
    <property type="entry name" value="Glyco_trans_13"/>
</dbReference>
<dbReference type="SUPFAM" id="SSF53448">
    <property type="entry name" value="Nucleotide-diphospho-sugar transferases"/>
    <property type="match status" value="1"/>
</dbReference>
<dbReference type="PANTHER" id="PTHR46396">
    <property type="entry name" value="PROTEIN O-LINKED-MANNOSE BETA-1,2-N-ACETYLGLUCOSAMINYLTRANSFERASE 1"/>
    <property type="match status" value="1"/>
</dbReference>
<evidence type="ECO:0000256" key="4">
    <source>
        <dbReference type="ARBA" id="ARBA00022676"/>
    </source>
</evidence>
<evidence type="ECO:0000256" key="6">
    <source>
        <dbReference type="ARBA" id="ARBA00022692"/>
    </source>
</evidence>
<evidence type="ECO:0000256" key="11">
    <source>
        <dbReference type="ARBA" id="ARBA00023136"/>
    </source>
</evidence>
<proteinExistence type="inferred from homology"/>
<dbReference type="InterPro" id="IPR029044">
    <property type="entry name" value="Nucleotide-diphossugar_trans"/>
</dbReference>
<dbReference type="GO" id="GO:0016266">
    <property type="term" value="P:protein O-linked glycosylation via N-acetyl-galactosamine"/>
    <property type="evidence" value="ECO:0007669"/>
    <property type="project" value="TreeGrafter"/>
</dbReference>
<keyword evidence="12 13" id="KW-0464">Manganese</keyword>
<dbReference type="PANTHER" id="PTHR46396:SF1">
    <property type="entry name" value="PROTEIN O-LINKED-MANNOSE BETA-1,2-N-ACETYLGLUCOSAMINYLTRANSFERASE 1"/>
    <property type="match status" value="1"/>
</dbReference>
<dbReference type="EC" id="2.4.1.101" evidence="13"/>
<dbReference type="Proteomes" id="UP001497623">
    <property type="component" value="Unassembled WGS sequence"/>
</dbReference>
<name>A0AAV2Q3C1_MEGNR</name>
<evidence type="ECO:0000256" key="10">
    <source>
        <dbReference type="ARBA" id="ARBA00023034"/>
    </source>
</evidence>
<comment type="catalytic activity">
    <reaction evidence="13">
        <text>N(4)-(alpha-D-Man-(1-&gt;3)-[alpha-D-Man-(1-&gt;3)-[alpha-D-Man-(1-&gt;6)]-alpha-D-Man-(1-&gt;6)]-beta-D-Man-(1-&gt;4)-beta-D-GlcNAc-(1-&gt;4)-beta-D-GlcNAc)-L-asparaginyl-[protein] (N-glucan mannose isomer 5A1,2) + UDP-N-acetyl-alpha-D-glucosamine = N(4)-{beta-D-GlcNAc-(1-&gt;2)-alpha-D-Man-(1-&gt;3)-[alpha-D-Man-(1-&gt;3)-[alpha-D-Man-(1-&gt;6)]-alpha-D-Man-(1-&gt;6)]-beta-D-Man-(1-&gt;4)-beta-D-GlcNAc-(1-&gt;4)-beta-D-GlcNAc}-L-asparaginyl-[protein] + UDP + H(+)</text>
        <dbReference type="Rhea" id="RHEA:11456"/>
        <dbReference type="Rhea" id="RHEA-COMP:14367"/>
        <dbReference type="Rhea" id="RHEA-COMP:14368"/>
        <dbReference type="ChEBI" id="CHEBI:15378"/>
        <dbReference type="ChEBI" id="CHEBI:57705"/>
        <dbReference type="ChEBI" id="CHEBI:58223"/>
        <dbReference type="ChEBI" id="CHEBI:59087"/>
        <dbReference type="ChEBI" id="CHEBI:60625"/>
        <dbReference type="EC" id="2.4.1.101"/>
    </reaction>
</comment>
<evidence type="ECO:0000313" key="15">
    <source>
        <dbReference type="Proteomes" id="UP001497623"/>
    </source>
</evidence>
<evidence type="ECO:0000256" key="5">
    <source>
        <dbReference type="ARBA" id="ARBA00022679"/>
    </source>
</evidence>
<dbReference type="Gene3D" id="3.90.550.10">
    <property type="entry name" value="Spore Coat Polysaccharide Biosynthesis Protein SpsA, Chain A"/>
    <property type="match status" value="1"/>
</dbReference>
<evidence type="ECO:0000256" key="9">
    <source>
        <dbReference type="ARBA" id="ARBA00022989"/>
    </source>
</evidence>
<keyword evidence="6" id="KW-0812">Transmembrane</keyword>
<keyword evidence="10 13" id="KW-0333">Golgi apparatus</keyword>
<evidence type="ECO:0000256" key="13">
    <source>
        <dbReference type="RuleBase" id="RU368119"/>
    </source>
</evidence>
<comment type="pathway">
    <text evidence="2 13">Protein modification; protein glycosylation.</text>
</comment>
<dbReference type="GO" id="GO:0030145">
    <property type="term" value="F:manganese ion binding"/>
    <property type="evidence" value="ECO:0007669"/>
    <property type="project" value="UniProtKB-UniRule"/>
</dbReference>
<dbReference type="InterPro" id="IPR052463">
    <property type="entry name" value="O-linked_mannose_GnT"/>
</dbReference>
<dbReference type="GO" id="GO:0047223">
    <property type="term" value="F:beta-1,3-galactosyl-O-glycosyl-glycoprotein beta-1,3-N-acetylglucosaminyltransferase activity"/>
    <property type="evidence" value="ECO:0007669"/>
    <property type="project" value="TreeGrafter"/>
</dbReference>
<accession>A0AAV2Q3C1</accession>
<comment type="caution">
    <text evidence="14">The sequence shown here is derived from an EMBL/GenBank/DDBJ whole genome shotgun (WGS) entry which is preliminary data.</text>
</comment>
<protein>
    <recommendedName>
        <fullName evidence="13">Alpha-1,3-mannosyl-glycoprotein 2-beta-N-acetylglucosaminyltransferase</fullName>
        <shortName evidence="13">GNT-I</shortName>
        <shortName evidence="13">GlcNAc-T I</shortName>
        <ecNumber evidence="13">2.4.1.101</ecNumber>
    </recommendedName>
    <alternativeName>
        <fullName evidence="13">N-glycosyl-oligosaccharide-glycoprotein N-acetylglucosaminyltransferase I</fullName>
    </alternativeName>
</protein>
<evidence type="ECO:0000256" key="7">
    <source>
        <dbReference type="ARBA" id="ARBA00022723"/>
    </source>
</evidence>
<comment type="similarity">
    <text evidence="3 13">Belongs to the glycosyltransferase 13 family.</text>
</comment>
<evidence type="ECO:0000313" key="14">
    <source>
        <dbReference type="EMBL" id="CAL4069717.1"/>
    </source>
</evidence>
<comment type="cofactor">
    <cofactor evidence="13">
        <name>Mn(2+)</name>
        <dbReference type="ChEBI" id="CHEBI:29035"/>
    </cofactor>
    <text evidence="13">The cofactor is mostly bound to the substrate.</text>
</comment>
<comment type="function">
    <text evidence="13">Initiates complex N-linked carbohydrate formation. Essential for the conversion of high-mannose to hybrid and complex N-glycans.</text>
</comment>
<dbReference type="AlphaFoldDB" id="A0AAV2Q3C1"/>
<keyword evidence="15" id="KW-1185">Reference proteome</keyword>
<evidence type="ECO:0000256" key="1">
    <source>
        <dbReference type="ARBA" id="ARBA00004323"/>
    </source>
</evidence>
<evidence type="ECO:0000256" key="2">
    <source>
        <dbReference type="ARBA" id="ARBA00004922"/>
    </source>
</evidence>
<dbReference type="GO" id="GO:0000139">
    <property type="term" value="C:Golgi membrane"/>
    <property type="evidence" value="ECO:0007669"/>
    <property type="project" value="UniProtKB-SubCell"/>
</dbReference>
<keyword evidence="11" id="KW-0472">Membrane</keyword>
<organism evidence="14 15">
    <name type="scientific">Meganyctiphanes norvegica</name>
    <name type="common">Northern krill</name>
    <name type="synonym">Thysanopoda norvegica</name>
    <dbReference type="NCBI Taxonomy" id="48144"/>
    <lineage>
        <taxon>Eukaryota</taxon>
        <taxon>Metazoa</taxon>
        <taxon>Ecdysozoa</taxon>
        <taxon>Arthropoda</taxon>
        <taxon>Crustacea</taxon>
        <taxon>Multicrustacea</taxon>
        <taxon>Malacostraca</taxon>
        <taxon>Eumalacostraca</taxon>
        <taxon>Eucarida</taxon>
        <taxon>Euphausiacea</taxon>
        <taxon>Euphausiidae</taxon>
        <taxon>Meganyctiphanes</taxon>
    </lineage>
</organism>
<evidence type="ECO:0000256" key="12">
    <source>
        <dbReference type="ARBA" id="ARBA00023211"/>
    </source>
</evidence>
<keyword evidence="4 13" id="KW-0328">Glycosyltransferase</keyword>
<keyword evidence="8 13" id="KW-0735">Signal-anchor</keyword>
<keyword evidence="5" id="KW-0808">Transferase</keyword>
<evidence type="ECO:0000256" key="8">
    <source>
        <dbReference type="ARBA" id="ARBA00022968"/>
    </source>
</evidence>
<keyword evidence="7 13" id="KW-0479">Metal-binding</keyword>
<gene>
    <name evidence="14" type="ORF">MNOR_LOCUS8004</name>
</gene>